<dbReference type="EMBL" id="CP034279">
    <property type="protein sequence ID" value="QGV82886.1"/>
    <property type="molecule type" value="Genomic_DNA"/>
</dbReference>
<dbReference type="Proteomes" id="UP000422572">
    <property type="component" value="Chromosome"/>
</dbReference>
<organism evidence="1 2">
    <name type="scientific">Streptomyces ficellus</name>
    <dbReference type="NCBI Taxonomy" id="1977088"/>
    <lineage>
        <taxon>Bacteria</taxon>
        <taxon>Bacillati</taxon>
        <taxon>Actinomycetota</taxon>
        <taxon>Actinomycetes</taxon>
        <taxon>Kitasatosporales</taxon>
        <taxon>Streptomycetaceae</taxon>
        <taxon>Streptomyces</taxon>
    </lineage>
</organism>
<proteinExistence type="predicted"/>
<dbReference type="OrthoDB" id="3666466at2"/>
<name>A0A6I6FXT5_9ACTN</name>
<evidence type="ECO:0008006" key="3">
    <source>
        <dbReference type="Google" id="ProtNLM"/>
    </source>
</evidence>
<dbReference type="AlphaFoldDB" id="A0A6I6FXT5"/>
<dbReference type="KEGG" id="sfic:EIZ62_27315"/>
<dbReference type="InterPro" id="IPR011989">
    <property type="entry name" value="ARM-like"/>
</dbReference>
<evidence type="ECO:0000313" key="1">
    <source>
        <dbReference type="EMBL" id="QGV82886.1"/>
    </source>
</evidence>
<reference evidence="1 2" key="1">
    <citation type="submission" date="2018-12" db="EMBL/GenBank/DDBJ databases">
        <title>Complete genome sequence of Streptomyces ficellus NRRL8067, the producer of ficellomycin, feldamycin and nojirimycin.</title>
        <authorList>
            <person name="Zhang H."/>
            <person name="Yue R."/>
            <person name="Liu Y."/>
            <person name="Li M."/>
            <person name="Mu H."/>
            <person name="Zhang J."/>
        </authorList>
    </citation>
    <scope>NUCLEOTIDE SEQUENCE [LARGE SCALE GENOMIC DNA]</scope>
    <source>
        <strain evidence="1 2">NRRL 8067</strain>
    </source>
</reference>
<gene>
    <name evidence="1" type="ORF">EIZ62_27315</name>
</gene>
<dbReference type="Gene3D" id="1.25.10.10">
    <property type="entry name" value="Leucine-rich Repeat Variant"/>
    <property type="match status" value="3"/>
</dbReference>
<evidence type="ECO:0000313" key="2">
    <source>
        <dbReference type="Proteomes" id="UP000422572"/>
    </source>
</evidence>
<sequence length="513" mass="53582">MPRAHPRALYGLAANPALPPDLVDRLIDVADAELGGVLADRPDLTHTQAVALADRVEEAAVPLACAGRLTAADVDPVARPHAALALLDAGSGDPEWARRFVADPAVDHRERLGACPGLPPDVTEALAADPDVRVVAELALWATPDLAARLARHPHTEVRSAVAHNEATPPEVLAMLLAGVGLPAARRCLVCDQKETPSVHDAHGRRPHGEPLPGDACDGSHQSAVLRLRARALGNPATPTASVTGYAGHPSVLLRRQLATRRDLPPGVGERLAADPAPGVRGDLAENPAIGEALMRVLARDRDPGVRRSLALNPRVPLDVLTGLARTTRIGSILLPRIAAASPAEVEERAASPEPAVRTLLAERRDMPAGVRDALALDPDAKVVKAVAPHPGLTGARLRAMVDDHGSRTAARVAANPDAPAALLEDLVLREPPVRGVFREVARHRNAGARALLACLVDERARPVAAGHPALPVAALRELLADDEDVAEAAAANPSLPPALMRALLSRANQAAA</sequence>
<protein>
    <recommendedName>
        <fullName evidence="3">Leucine rich repeat variant</fullName>
    </recommendedName>
</protein>
<keyword evidence="2" id="KW-1185">Reference proteome</keyword>
<accession>A0A6I6FXT5</accession>